<reference evidence="7 8" key="1">
    <citation type="submission" date="2016-05" db="EMBL/GenBank/DDBJ databases">
        <title>Genomic and physiological characterization of Planctopirus sp. isolated from fresh water lake.</title>
        <authorList>
            <person name="Subhash Y."/>
            <person name="Ramana C."/>
        </authorList>
    </citation>
    <scope>NUCLEOTIDE SEQUENCE [LARGE SCALE GENOMIC DNA]</scope>
    <source>
        <strain evidence="7 8">JC280</strain>
    </source>
</reference>
<gene>
    <name evidence="7" type="ORF">A6X21_15080</name>
</gene>
<feature type="transmembrane region" description="Helical" evidence="6">
    <location>
        <begin position="257"/>
        <end position="279"/>
    </location>
</feature>
<comment type="subcellular location">
    <subcellularLocation>
        <location evidence="1">Cell membrane</location>
        <topology evidence="1">Multi-pass membrane protein</topology>
    </subcellularLocation>
</comment>
<dbReference type="RefSeq" id="WP_068853476.1">
    <property type="nucleotide sequence ID" value="NZ_LYDR01000159.1"/>
</dbReference>
<feature type="transmembrane region" description="Helical" evidence="6">
    <location>
        <begin position="172"/>
        <end position="193"/>
    </location>
</feature>
<feature type="transmembrane region" description="Helical" evidence="6">
    <location>
        <begin position="25"/>
        <end position="43"/>
    </location>
</feature>
<accession>A0A1C3E3Q1</accession>
<evidence type="ECO:0000256" key="1">
    <source>
        <dbReference type="ARBA" id="ARBA00004651"/>
    </source>
</evidence>
<keyword evidence="2" id="KW-1003">Cell membrane</keyword>
<evidence type="ECO:0000256" key="3">
    <source>
        <dbReference type="ARBA" id="ARBA00022692"/>
    </source>
</evidence>
<evidence type="ECO:0008006" key="9">
    <source>
        <dbReference type="Google" id="ProtNLM"/>
    </source>
</evidence>
<feature type="transmembrane region" description="Helical" evidence="6">
    <location>
        <begin position="141"/>
        <end position="160"/>
    </location>
</feature>
<dbReference type="STRING" id="1841610.A6X21_15080"/>
<keyword evidence="3 6" id="KW-0812">Transmembrane</keyword>
<keyword evidence="5 6" id="KW-0472">Membrane</keyword>
<organism evidence="7 8">
    <name type="scientific">Planctopirus hydrillae</name>
    <dbReference type="NCBI Taxonomy" id="1841610"/>
    <lineage>
        <taxon>Bacteria</taxon>
        <taxon>Pseudomonadati</taxon>
        <taxon>Planctomycetota</taxon>
        <taxon>Planctomycetia</taxon>
        <taxon>Planctomycetales</taxon>
        <taxon>Planctomycetaceae</taxon>
        <taxon>Planctopirus</taxon>
    </lineage>
</organism>
<feature type="transmembrane region" description="Helical" evidence="6">
    <location>
        <begin position="220"/>
        <end position="245"/>
    </location>
</feature>
<evidence type="ECO:0000313" key="7">
    <source>
        <dbReference type="EMBL" id="ODA27872.1"/>
    </source>
</evidence>
<keyword evidence="8" id="KW-1185">Reference proteome</keyword>
<comment type="caution">
    <text evidence="7">The sequence shown here is derived from an EMBL/GenBank/DDBJ whole genome shotgun (WGS) entry which is preliminary data.</text>
</comment>
<evidence type="ECO:0000256" key="6">
    <source>
        <dbReference type="SAM" id="Phobius"/>
    </source>
</evidence>
<dbReference type="EMBL" id="LYDR01000159">
    <property type="protein sequence ID" value="ODA27872.1"/>
    <property type="molecule type" value="Genomic_DNA"/>
</dbReference>
<dbReference type="GO" id="GO:0005886">
    <property type="term" value="C:plasma membrane"/>
    <property type="evidence" value="ECO:0007669"/>
    <property type="project" value="UniProtKB-SubCell"/>
</dbReference>
<evidence type="ECO:0000256" key="5">
    <source>
        <dbReference type="ARBA" id="ARBA00023136"/>
    </source>
</evidence>
<dbReference type="Proteomes" id="UP000094828">
    <property type="component" value="Unassembled WGS sequence"/>
</dbReference>
<name>A0A1C3E3Q1_9PLAN</name>
<proteinExistence type="predicted"/>
<protein>
    <recommendedName>
        <fullName evidence="9">Lysylphosphatidylglycerol synthetase</fullName>
    </recommendedName>
</protein>
<evidence type="ECO:0000256" key="2">
    <source>
        <dbReference type="ARBA" id="ARBA00022475"/>
    </source>
</evidence>
<keyword evidence="4 6" id="KW-1133">Transmembrane helix</keyword>
<feature type="transmembrane region" description="Helical" evidence="6">
    <location>
        <begin position="299"/>
        <end position="326"/>
    </location>
</feature>
<dbReference type="AlphaFoldDB" id="A0A1C3E3Q1"/>
<dbReference type="InterPro" id="IPR022791">
    <property type="entry name" value="L-PG_synthase/AglD"/>
</dbReference>
<feature type="transmembrane region" description="Helical" evidence="6">
    <location>
        <begin position="55"/>
        <end position="73"/>
    </location>
</feature>
<evidence type="ECO:0000313" key="8">
    <source>
        <dbReference type="Proteomes" id="UP000094828"/>
    </source>
</evidence>
<sequence>MSDTTAPASLPAQETPSARPLWQKILKWVLFAVVLVYVSRHLWQMWRDGQAHTITVHWGYVLIAIGLFTFSWTPSIFVWRRLLRSCHQETGLTVIAKAFYIGHFGKYVPGKAMALAIRGWLARDEAGVPMRIGVLTAGYEAIAFMAAGSFWAMIFLPVGMKRLLNEWQIPDWFWWLWPLLMVILLLISLPVVAQLMNQLSRKMASQVTDAPPLAIGPWQLLALLAQLSIAWFIKAIALACLWMGVSSAGADLPNMPTCLAAATIANVGGFLVFFAPAGLGPREWLMIEVFSQPGSLSSSQIAVITILARLVSFLGEAVGAVIFTLVSPRRAVVPEAHDSTPAP</sequence>
<dbReference type="Pfam" id="PF03706">
    <property type="entry name" value="LPG_synthase_TM"/>
    <property type="match status" value="1"/>
</dbReference>
<evidence type="ECO:0000256" key="4">
    <source>
        <dbReference type="ARBA" id="ARBA00022989"/>
    </source>
</evidence>